<evidence type="ECO:0000256" key="1">
    <source>
        <dbReference type="SAM" id="SignalP"/>
    </source>
</evidence>
<dbReference type="EMBL" id="CAADRA010002281">
    <property type="protein sequence ID" value="VFT82965.1"/>
    <property type="molecule type" value="Genomic_DNA"/>
</dbReference>
<dbReference type="Gene3D" id="1.10.239.10">
    <property type="entry name" value="Elicitin domain"/>
    <property type="match status" value="1"/>
</dbReference>
<dbReference type="Proteomes" id="UP000332933">
    <property type="component" value="Unassembled WGS sequence"/>
</dbReference>
<dbReference type="OrthoDB" id="67692at2759"/>
<feature type="chain" id="PRO_5036355406" evidence="1">
    <location>
        <begin position="18"/>
        <end position="131"/>
    </location>
</feature>
<reference evidence="2" key="2">
    <citation type="submission" date="2019-06" db="EMBL/GenBank/DDBJ databases">
        <title>Genomics analysis of Aphanomyces spp. identifies a new class of oomycete effector associated with host adaptation.</title>
        <authorList>
            <person name="Gaulin E."/>
        </authorList>
    </citation>
    <scope>NUCLEOTIDE SEQUENCE</scope>
    <source>
        <strain evidence="2">CBS 578.67</strain>
    </source>
</reference>
<organism evidence="3 4">
    <name type="scientific">Aphanomyces stellatus</name>
    <dbReference type="NCBI Taxonomy" id="120398"/>
    <lineage>
        <taxon>Eukaryota</taxon>
        <taxon>Sar</taxon>
        <taxon>Stramenopiles</taxon>
        <taxon>Oomycota</taxon>
        <taxon>Saprolegniomycetes</taxon>
        <taxon>Saprolegniales</taxon>
        <taxon>Verrucalvaceae</taxon>
        <taxon>Aphanomyces</taxon>
    </lineage>
</organism>
<gene>
    <name evidence="3" type="primary">Aste57867_5948</name>
    <name evidence="2" type="ORF">As57867_005934</name>
    <name evidence="3" type="ORF">ASTE57867_5948</name>
</gene>
<keyword evidence="1" id="KW-0732">Signal</keyword>
<dbReference type="GO" id="GO:0005576">
    <property type="term" value="C:extracellular region"/>
    <property type="evidence" value="ECO:0007669"/>
    <property type="project" value="InterPro"/>
</dbReference>
<evidence type="ECO:0000313" key="2">
    <source>
        <dbReference type="EMBL" id="KAF0709358.1"/>
    </source>
</evidence>
<keyword evidence="4" id="KW-1185">Reference proteome</keyword>
<proteinExistence type="predicted"/>
<evidence type="ECO:0000313" key="4">
    <source>
        <dbReference type="Proteomes" id="UP000332933"/>
    </source>
</evidence>
<dbReference type="AlphaFoldDB" id="A0A485KGZ9"/>
<sequence length="131" mass="14271">MFKSILVVVIAAAAALAELQTCDKVLNLDTYFSPLVNEPSLVPCMKASGMASPDFLMSGRMPSRQQLANFFASPECRVFFEVVRQNYATKVPNCAVDSLGTPMKQLASLDFDQMGAVYTQALQLPRQAGTQ</sequence>
<feature type="signal peptide" evidence="1">
    <location>
        <begin position="1"/>
        <end position="17"/>
    </location>
</feature>
<evidence type="ECO:0000313" key="3">
    <source>
        <dbReference type="EMBL" id="VFT82965.1"/>
    </source>
</evidence>
<accession>A0A485KGZ9</accession>
<reference evidence="3 4" key="1">
    <citation type="submission" date="2019-03" db="EMBL/GenBank/DDBJ databases">
        <authorList>
            <person name="Gaulin E."/>
            <person name="Dumas B."/>
        </authorList>
    </citation>
    <scope>NUCLEOTIDE SEQUENCE [LARGE SCALE GENOMIC DNA]</scope>
    <source>
        <strain evidence="3">CBS 568.67</strain>
    </source>
</reference>
<dbReference type="EMBL" id="VJMH01002279">
    <property type="protein sequence ID" value="KAF0709358.1"/>
    <property type="molecule type" value="Genomic_DNA"/>
</dbReference>
<protein>
    <submittedName>
        <fullName evidence="3">Aste57867_5948 protein</fullName>
    </submittedName>
</protein>
<name>A0A485KGZ9_9STRA</name>
<dbReference type="InterPro" id="IPR036470">
    <property type="entry name" value="Elicitin_sf"/>
</dbReference>